<organism evidence="1 2">
    <name type="scientific">Anaerobacillus alkalilacustris</name>
    <dbReference type="NCBI Taxonomy" id="393763"/>
    <lineage>
        <taxon>Bacteria</taxon>
        <taxon>Bacillati</taxon>
        <taxon>Bacillota</taxon>
        <taxon>Bacilli</taxon>
        <taxon>Bacillales</taxon>
        <taxon>Bacillaceae</taxon>
        <taxon>Anaerobacillus</taxon>
    </lineage>
</organism>
<comment type="caution">
    <text evidence="1">The sequence shown here is derived from an EMBL/GenBank/DDBJ whole genome shotgun (WGS) entry which is preliminary data.</text>
</comment>
<protein>
    <submittedName>
        <fullName evidence="1">Uncharacterized protein</fullName>
    </submittedName>
</protein>
<dbReference type="EMBL" id="MLQR01000046">
    <property type="protein sequence ID" value="OIJ10891.1"/>
    <property type="molecule type" value="Genomic_DNA"/>
</dbReference>
<dbReference type="AlphaFoldDB" id="A0A1S2LES4"/>
<sequence length="118" mass="14209">MKYVLKRHEKKAKLVGMANSNQLWLQNMREEWIHDIYEESDIHYGMIYSIHKSFHRLSTSITGFFQDEDTQKWMYVENGVAYKEAPENSDKPYGWEDDLQKLMVKEIEYNKKLNLSVK</sequence>
<evidence type="ECO:0000313" key="1">
    <source>
        <dbReference type="EMBL" id="OIJ10891.1"/>
    </source>
</evidence>
<reference evidence="1 2" key="1">
    <citation type="submission" date="2016-10" db="EMBL/GenBank/DDBJ databases">
        <title>Draft genome sequences of four alkaliphilic bacteria belonging to the Anaerobacillus genus.</title>
        <authorList>
            <person name="Bassil N.M."/>
            <person name="Lloyd J.R."/>
        </authorList>
    </citation>
    <scope>NUCLEOTIDE SEQUENCE [LARGE SCALE GENOMIC DNA]</scope>
    <source>
        <strain evidence="1 2">DSM 18345</strain>
    </source>
</reference>
<keyword evidence="2" id="KW-1185">Reference proteome</keyword>
<dbReference type="OrthoDB" id="2880766at2"/>
<accession>A0A1S2LES4</accession>
<evidence type="ECO:0000313" key="2">
    <source>
        <dbReference type="Proteomes" id="UP000179524"/>
    </source>
</evidence>
<gene>
    <name evidence="1" type="ORF">BKP37_17105</name>
</gene>
<dbReference type="Proteomes" id="UP000179524">
    <property type="component" value="Unassembled WGS sequence"/>
</dbReference>
<name>A0A1S2LES4_9BACI</name>
<dbReference type="RefSeq" id="WP_071310838.1">
    <property type="nucleotide sequence ID" value="NZ_MLQR01000046.1"/>
</dbReference>
<proteinExistence type="predicted"/>